<evidence type="ECO:0000313" key="7">
    <source>
        <dbReference type="Proteomes" id="UP000092871"/>
    </source>
</evidence>
<dbReference type="OrthoDB" id="6097645at2"/>
<dbReference type="Proteomes" id="UP000092871">
    <property type="component" value="Unassembled WGS sequence"/>
</dbReference>
<dbReference type="RefSeq" id="WP_067038216.1">
    <property type="nucleotide sequence ID" value="NZ_FLRA01000023.1"/>
</dbReference>
<accession>A0A1C3JV18</accession>
<feature type="signal peptide" evidence="3">
    <location>
        <begin position="1"/>
        <end position="21"/>
    </location>
</feature>
<organism evidence="4 7">
    <name type="scientific">Marinomonas gallaica</name>
    <dbReference type="NCBI Taxonomy" id="1806667"/>
    <lineage>
        <taxon>Bacteria</taxon>
        <taxon>Pseudomonadati</taxon>
        <taxon>Pseudomonadota</taxon>
        <taxon>Gammaproteobacteria</taxon>
        <taxon>Oceanospirillales</taxon>
        <taxon>Oceanospirillaceae</taxon>
        <taxon>Marinomonas</taxon>
    </lineage>
</organism>
<evidence type="ECO:0000313" key="4">
    <source>
        <dbReference type="EMBL" id="SBT18987.1"/>
    </source>
</evidence>
<dbReference type="AlphaFoldDB" id="A0A1C3JV18"/>
<dbReference type="PROSITE" id="PS51257">
    <property type="entry name" value="PROKAR_LIPOPROTEIN"/>
    <property type="match status" value="1"/>
</dbReference>
<dbReference type="GO" id="GO:0003682">
    <property type="term" value="F:chromatin binding"/>
    <property type="evidence" value="ECO:0007669"/>
    <property type="project" value="TreeGrafter"/>
</dbReference>
<gene>
    <name evidence="4" type="primary">smc_3</name>
    <name evidence="4" type="ORF">MGA5115_03148</name>
    <name evidence="5" type="ORF">MGA5116_02552</name>
</gene>
<feature type="coiled-coil region" evidence="1">
    <location>
        <begin position="229"/>
        <end position="403"/>
    </location>
</feature>
<keyword evidence="1" id="KW-0175">Coiled coil</keyword>
<evidence type="ECO:0000256" key="1">
    <source>
        <dbReference type="SAM" id="Coils"/>
    </source>
</evidence>
<dbReference type="EMBL" id="FLRA01000023">
    <property type="protein sequence ID" value="SBT18987.1"/>
    <property type="molecule type" value="Genomic_DNA"/>
</dbReference>
<keyword evidence="2" id="KW-0812">Transmembrane</keyword>
<dbReference type="GO" id="GO:0000793">
    <property type="term" value="C:condensed chromosome"/>
    <property type="evidence" value="ECO:0007669"/>
    <property type="project" value="TreeGrafter"/>
</dbReference>
<dbReference type="Proteomes" id="UP000092840">
    <property type="component" value="Unassembled WGS sequence"/>
</dbReference>
<evidence type="ECO:0000256" key="3">
    <source>
        <dbReference type="SAM" id="SignalP"/>
    </source>
</evidence>
<protein>
    <submittedName>
        <fullName evidence="4">Chromosome partition protein Smc</fullName>
    </submittedName>
</protein>
<reference evidence="5 6" key="1">
    <citation type="submission" date="2016-06" db="EMBL/GenBank/DDBJ databases">
        <authorList>
            <person name="Rodrigo-Torres L."/>
            <person name="Arahal D.R."/>
        </authorList>
    </citation>
    <scope>NUCLEOTIDE SEQUENCE [LARGE SCALE GENOMIC DNA]</scope>
    <source>
        <strain evidence="5 6">CECT 5116</strain>
    </source>
</reference>
<keyword evidence="2" id="KW-1133">Transmembrane helix</keyword>
<proteinExistence type="predicted"/>
<dbReference type="GO" id="GO:0000796">
    <property type="term" value="C:condensin complex"/>
    <property type="evidence" value="ECO:0007669"/>
    <property type="project" value="TreeGrafter"/>
</dbReference>
<sequence>MKKPYRYVVPVALGVALSACSTQTTYQDSAVQQTKLHSVPAASQNTSEHVSSSDHRSDIEALRQQLTENADRMARLTAKLDDKDRQLSQLMQGDKEASLLLQMRQIEAERDALEIQYNQLRLENDRLTAKIERLENDVQIAQQTISERQVDFMALNKSFRTLDSAHFALSKDYRDLSVEHAHLNSQYKMLQDKNLQLAETLDTLGQENLTLGGALSEARAQHQVLWDKIRVQSNVIDTLQNQNAELHRKGRLVIAADDSAPEAADNSAQLKAKVVRLQAELSAQNNLISGYQSDVVKLEAALQRQEDDLGNQLQSLESTYQTAAQRNRELERELAQLKQGLASQETKAESLAQKLQSSAAEKQQMKAQLAELRARNDSSAQAIKTLQAQSSVQAEEKALLENQVNNLIPFEGAVLSLQNQLKSELTNVRWSLPTSANLHDTFEIQLSADVASPVQGQTYYAELFVDSALNMMSAAEAESTLNQGQLNFRWRLSGLNERPNATMNVSVTQEVNYDGEIILRKIYRDTESVELISTDWFNKYGFWGAAILGGLLLGFAVGKLGQSNRSERRV</sequence>
<keyword evidence="3" id="KW-0732">Signal</keyword>
<dbReference type="Gene3D" id="1.20.5.170">
    <property type="match status" value="1"/>
</dbReference>
<evidence type="ECO:0000313" key="5">
    <source>
        <dbReference type="EMBL" id="SBT21942.1"/>
    </source>
</evidence>
<keyword evidence="6" id="KW-1185">Reference proteome</keyword>
<dbReference type="PANTHER" id="PTHR43941">
    <property type="entry name" value="STRUCTURAL MAINTENANCE OF CHROMOSOMES PROTEIN 2"/>
    <property type="match status" value="1"/>
</dbReference>
<feature type="transmembrane region" description="Helical" evidence="2">
    <location>
        <begin position="540"/>
        <end position="560"/>
    </location>
</feature>
<dbReference type="EMBL" id="FLRB01000013">
    <property type="protein sequence ID" value="SBT21942.1"/>
    <property type="molecule type" value="Genomic_DNA"/>
</dbReference>
<evidence type="ECO:0000313" key="6">
    <source>
        <dbReference type="Proteomes" id="UP000092840"/>
    </source>
</evidence>
<dbReference type="PANTHER" id="PTHR43941:SF1">
    <property type="entry name" value="STRUCTURAL MAINTENANCE OF CHROMOSOMES PROTEIN 2"/>
    <property type="match status" value="1"/>
</dbReference>
<keyword evidence="2" id="KW-0472">Membrane</keyword>
<reference evidence="4 7" key="2">
    <citation type="submission" date="2016-06" db="EMBL/GenBank/DDBJ databases">
        <authorList>
            <person name="Kjaerup R.B."/>
            <person name="Dalgaard T.S."/>
            <person name="Juul-Madsen H.R."/>
        </authorList>
    </citation>
    <scope>NUCLEOTIDE SEQUENCE [LARGE SCALE GENOMIC DNA]</scope>
    <source>
        <strain evidence="4 7">CECT 5115</strain>
    </source>
</reference>
<feature type="chain" id="PRO_5008677115" evidence="3">
    <location>
        <begin position="22"/>
        <end position="570"/>
    </location>
</feature>
<evidence type="ECO:0000256" key="2">
    <source>
        <dbReference type="SAM" id="Phobius"/>
    </source>
</evidence>
<feature type="coiled-coil region" evidence="1">
    <location>
        <begin position="59"/>
        <end position="193"/>
    </location>
</feature>
<dbReference type="GO" id="GO:0000785">
    <property type="term" value="C:chromatin"/>
    <property type="evidence" value="ECO:0007669"/>
    <property type="project" value="TreeGrafter"/>
</dbReference>
<name>A0A1C3JV18_9GAMM</name>